<evidence type="ECO:0000313" key="3">
    <source>
        <dbReference type="Proteomes" id="UP000270757"/>
    </source>
</evidence>
<comment type="caution">
    <text evidence="2">The sequence shown here is derived from an EMBL/GenBank/DDBJ whole genome shotgun (WGS) entry which is preliminary data.</text>
</comment>
<dbReference type="Pfam" id="PF13338">
    <property type="entry name" value="AbiEi_4"/>
    <property type="match status" value="1"/>
</dbReference>
<reference evidence="2 3" key="1">
    <citation type="submission" date="2018-09" db="EMBL/GenBank/DDBJ databases">
        <title>Draft genome sequences of Legionella taurinensis isolated from water samples.</title>
        <authorList>
            <person name="Chakeri A."/>
            <person name="Allerberger F."/>
            <person name="Kundi M."/>
            <person name="Ruppitsch W."/>
            <person name="Schmid D."/>
        </authorList>
    </citation>
    <scope>NUCLEOTIDE SEQUENCE [LARGE SCALE GENOMIC DNA]</scope>
    <source>
        <strain evidence="2 3">4570-18-6</strain>
    </source>
</reference>
<dbReference type="EMBL" id="QZWB01000006">
    <property type="protein sequence ID" value="RJT47277.1"/>
    <property type="molecule type" value="Genomic_DNA"/>
</dbReference>
<proteinExistence type="predicted"/>
<name>A0A3A5LDL2_9GAMM</name>
<dbReference type="AlphaFoldDB" id="A0A3A5LDL2"/>
<protein>
    <recommendedName>
        <fullName evidence="1">AbiEi antitoxin N-terminal domain-containing protein</fullName>
    </recommendedName>
</protein>
<dbReference type="InterPro" id="IPR025159">
    <property type="entry name" value="AbiEi_N"/>
</dbReference>
<evidence type="ECO:0000259" key="1">
    <source>
        <dbReference type="Pfam" id="PF13338"/>
    </source>
</evidence>
<sequence>MKPKNALEKIKTLLLATNFTAKEAKQCGVSVETLAYYTKAGQIERLGRGLYRGIHAPIIQSFQWEDLVTAVRSVENGTICLTSALALYELTEEIPRQHWIAISHGTSHHASPMVKIIRMRNHSLGKTTIDIDGAVVSIFDKERTILDSFRYLSKETALKALKMGLEQPHEKRIDINKLRSYAKKMKINIDSYLLALTV</sequence>
<dbReference type="Proteomes" id="UP000270757">
    <property type="component" value="Unassembled WGS sequence"/>
</dbReference>
<dbReference type="RefSeq" id="WP_115301025.1">
    <property type="nucleotide sequence ID" value="NZ_CAAAIR010000004.1"/>
</dbReference>
<gene>
    <name evidence="2" type="ORF">D6J04_06820</name>
</gene>
<accession>A0A3A5LDL2</accession>
<dbReference type="GeneID" id="48948659"/>
<evidence type="ECO:0000313" key="2">
    <source>
        <dbReference type="EMBL" id="RJT47277.1"/>
    </source>
</evidence>
<organism evidence="2 3">
    <name type="scientific">Legionella taurinensis</name>
    <dbReference type="NCBI Taxonomy" id="70611"/>
    <lineage>
        <taxon>Bacteria</taxon>
        <taxon>Pseudomonadati</taxon>
        <taxon>Pseudomonadota</taxon>
        <taxon>Gammaproteobacteria</taxon>
        <taxon>Legionellales</taxon>
        <taxon>Legionellaceae</taxon>
        <taxon>Legionella</taxon>
    </lineage>
</organism>
<feature type="domain" description="AbiEi antitoxin N-terminal" evidence="1">
    <location>
        <begin position="19"/>
        <end position="52"/>
    </location>
</feature>